<organism evidence="7">
    <name type="scientific">Spirodela intermedia</name>
    <name type="common">Intermediate duckweed</name>
    <dbReference type="NCBI Taxonomy" id="51605"/>
    <lineage>
        <taxon>Eukaryota</taxon>
        <taxon>Viridiplantae</taxon>
        <taxon>Streptophyta</taxon>
        <taxon>Embryophyta</taxon>
        <taxon>Tracheophyta</taxon>
        <taxon>Spermatophyta</taxon>
        <taxon>Magnoliopsida</taxon>
        <taxon>Liliopsida</taxon>
        <taxon>Araceae</taxon>
        <taxon>Lemnoideae</taxon>
        <taxon>Spirodela</taxon>
    </lineage>
</organism>
<feature type="region of interest" description="Disordered" evidence="5">
    <location>
        <begin position="1"/>
        <end position="135"/>
    </location>
</feature>
<dbReference type="InterPro" id="IPR007146">
    <property type="entry name" value="Sas10/Utp3/C1D"/>
</dbReference>
<dbReference type="Pfam" id="PF09368">
    <property type="entry name" value="Sas10"/>
    <property type="match status" value="1"/>
</dbReference>
<feature type="compositionally biased region" description="Acidic residues" evidence="5">
    <location>
        <begin position="74"/>
        <end position="91"/>
    </location>
</feature>
<dbReference type="PANTHER" id="PTHR13237:SF8">
    <property type="entry name" value="SOMETHING ABOUT SILENCING PROTEIN 10"/>
    <property type="match status" value="1"/>
</dbReference>
<comment type="subcellular location">
    <subcellularLocation>
        <location evidence="1">Nucleus</location>
    </subcellularLocation>
</comment>
<evidence type="ECO:0000256" key="4">
    <source>
        <dbReference type="ARBA" id="ARBA00023242"/>
    </source>
</evidence>
<evidence type="ECO:0000313" key="7">
    <source>
        <dbReference type="EMBL" id="CAA2614352.1"/>
    </source>
</evidence>
<evidence type="ECO:0000256" key="5">
    <source>
        <dbReference type="SAM" id="MobiDB-lite"/>
    </source>
</evidence>
<feature type="compositionally biased region" description="Basic and acidic residues" evidence="5">
    <location>
        <begin position="40"/>
        <end position="56"/>
    </location>
</feature>
<feature type="compositionally biased region" description="Basic and acidic residues" evidence="5">
    <location>
        <begin position="571"/>
        <end position="599"/>
    </location>
</feature>
<feature type="compositionally biased region" description="Acidic residues" evidence="5">
    <location>
        <begin position="116"/>
        <end position="126"/>
    </location>
</feature>
<protein>
    <recommendedName>
        <fullName evidence="6">Sas10 C-terminal domain-containing protein</fullName>
    </recommendedName>
</protein>
<dbReference type="AlphaFoldDB" id="A0A7I8I928"/>
<sequence length="623" mass="69937">MARGGGRQKKGIKNSKFSNRLPVQKKSISFGEENMDDEIDAFHKQRDMIPFDKSHDTDEDEEQPVFDFEGLHDDSDDTDASDGDASGDDDEIGRNGKDYEKMVKQKKILQKKYGGVEDDMSDDSEQEEKRKASFGRGKQFLYGADNIDFEIQSDEEDLAEEEAIAVMSQKEKAKSLSMEDFGLEDADEEESDDDNQEKSLQNFFAGKRPADNSDVFGSLEDVAYESYEEVKKDINALTKEEQMDVVYSSAPELVGLLSELNEALDQFYRLKPLLHKAKDTKGLNYFETKQKLLLAYIQAISFYLLLKTEGHPVRDHPVIAHLVELKNLWEKVKNMDITISPLVEIISKDDNGKVAAISVEEEKDEPALGSAVLTVPPKSLEATDVSESTENGSSKEDSLPKQGHQKHQDGQVGHQSLQMLKVRALLEQKLKEKGIFDSFTANSARIQNEASKRVNRQMETLADFDDATDGGVDTERTGNLISMFLRKSRGPRYAIFHLASGDDDLPKRENIGEKRRKYDHRVLARSGAGSLDDDDRAVRSRGTDDDTETDLGQVESEDEDPVVPSSIETEADGKRQITYQLKHEKAVVRRKGQVRDIRKPAGPYGGEASGINTRVSRSIRFKS</sequence>
<keyword evidence="8" id="KW-1185">Reference proteome</keyword>
<feature type="region of interest" description="Disordered" evidence="5">
    <location>
        <begin position="379"/>
        <end position="414"/>
    </location>
</feature>
<feature type="region of interest" description="Disordered" evidence="5">
    <location>
        <begin position="504"/>
        <end position="623"/>
    </location>
</feature>
<feature type="compositionally biased region" description="Basic and acidic residues" evidence="5">
    <location>
        <begin position="504"/>
        <end position="513"/>
    </location>
</feature>
<proteinExistence type="inferred from homology"/>
<evidence type="ECO:0000259" key="6">
    <source>
        <dbReference type="Pfam" id="PF09368"/>
    </source>
</evidence>
<accession>A0A7I8I928</accession>
<gene>
    <name evidence="7" type="ORF">SI7747_01000739</name>
</gene>
<evidence type="ECO:0000313" key="8">
    <source>
        <dbReference type="Proteomes" id="UP001189122"/>
    </source>
</evidence>
<keyword evidence="4" id="KW-0539">Nucleus</keyword>
<feature type="compositionally biased region" description="Basic residues" evidence="5">
    <location>
        <begin position="1"/>
        <end position="13"/>
    </location>
</feature>
<evidence type="ECO:0000256" key="3">
    <source>
        <dbReference type="ARBA" id="ARBA00022553"/>
    </source>
</evidence>
<reference evidence="7 8" key="1">
    <citation type="submission" date="2019-12" db="EMBL/GenBank/DDBJ databases">
        <authorList>
            <person name="Scholz U."/>
            <person name="Mascher M."/>
            <person name="Fiebig A."/>
        </authorList>
    </citation>
    <scope>NUCLEOTIDE SEQUENCE</scope>
</reference>
<dbReference type="Pfam" id="PF04000">
    <property type="entry name" value="Sas10_Utp3"/>
    <property type="match status" value="1"/>
</dbReference>
<dbReference type="EMBL" id="LR743588">
    <property type="protein sequence ID" value="CAA2614352.1"/>
    <property type="molecule type" value="Genomic_DNA"/>
</dbReference>
<feature type="domain" description="Sas10 C-terminal" evidence="6">
    <location>
        <begin position="578"/>
        <end position="621"/>
    </location>
</feature>
<dbReference type="PANTHER" id="PTHR13237">
    <property type="entry name" value="SOMETHING ABOUT SILENCING PROTEIN 10-RELATED"/>
    <property type="match status" value="1"/>
</dbReference>
<dbReference type="GO" id="GO:0032040">
    <property type="term" value="C:small-subunit processome"/>
    <property type="evidence" value="ECO:0007669"/>
    <property type="project" value="TreeGrafter"/>
</dbReference>
<keyword evidence="3" id="KW-0597">Phosphoprotein</keyword>
<evidence type="ECO:0000256" key="1">
    <source>
        <dbReference type="ARBA" id="ARBA00004123"/>
    </source>
</evidence>
<dbReference type="EMBL" id="CACRZD030000001">
    <property type="protein sequence ID" value="CAA6654149.1"/>
    <property type="molecule type" value="Genomic_DNA"/>
</dbReference>
<name>A0A7I8I928_SPIIN</name>
<dbReference type="GO" id="GO:0000462">
    <property type="term" value="P:maturation of SSU-rRNA from tricistronic rRNA transcript (SSU-rRNA, 5.8S rRNA, LSU-rRNA)"/>
    <property type="evidence" value="ECO:0007669"/>
    <property type="project" value="TreeGrafter"/>
</dbReference>
<evidence type="ECO:0000256" key="2">
    <source>
        <dbReference type="ARBA" id="ARBA00010979"/>
    </source>
</evidence>
<dbReference type="InterPro" id="IPR018972">
    <property type="entry name" value="Sas10_C_dom"/>
</dbReference>
<comment type="similarity">
    <text evidence="2">Belongs to the SAS10 family.</text>
</comment>
<dbReference type="Proteomes" id="UP001189122">
    <property type="component" value="Unassembled WGS sequence"/>
</dbReference>
<feature type="compositionally biased region" description="Acidic residues" evidence="5">
    <location>
        <begin position="545"/>
        <end position="561"/>
    </location>
</feature>
<feature type="compositionally biased region" description="Basic and acidic residues" evidence="5">
    <location>
        <begin position="92"/>
        <end position="103"/>
    </location>
</feature>